<keyword evidence="3" id="KW-1185">Reference proteome</keyword>
<evidence type="ECO:0000313" key="3">
    <source>
        <dbReference type="Proteomes" id="UP001177140"/>
    </source>
</evidence>
<accession>A0AA41V8I5</accession>
<comment type="caution">
    <text evidence="2">The sequence shown here is derived from an EMBL/GenBank/DDBJ whole genome shotgun (WGS) entry which is preliminary data.</text>
</comment>
<evidence type="ECO:0000313" key="2">
    <source>
        <dbReference type="EMBL" id="MCL7034699.1"/>
    </source>
</evidence>
<feature type="domain" description="F-box" evidence="1">
    <location>
        <begin position="15"/>
        <end position="61"/>
    </location>
</feature>
<sequence>MGASLSKEGGGSTIGPGLGDIPESCVACVFMYLTPPEICNLARLNHAFRGAASSDAVWESKLPHNYQDLLQFYSSPPLEDNNDDNTYQISSKKDIYARLSRSIFFDDGNKEVWLDRVSGGVCMAISAKSMSITGIEDRRYWNWIPTDESRFNVVAFLHQVWWFEVDGVVRFPFPAGIYTLSFRLHIGKFSRRLGRRVCDFGQTHGWVKSPVHFELSTSDGQQASCECYLDEAERDDTNINPKRGSWIDYKVGEFIVTDSEPTTEVRFSMKQIDCTHSKGGLCLDAVYIVPSDLRERRRREILK</sequence>
<dbReference type="InterPro" id="IPR001810">
    <property type="entry name" value="F-box_dom"/>
</dbReference>
<dbReference type="Pfam" id="PF14299">
    <property type="entry name" value="PP2"/>
    <property type="match status" value="1"/>
</dbReference>
<organism evidence="2 3">
    <name type="scientific">Papaver nudicaule</name>
    <name type="common">Iceland poppy</name>
    <dbReference type="NCBI Taxonomy" id="74823"/>
    <lineage>
        <taxon>Eukaryota</taxon>
        <taxon>Viridiplantae</taxon>
        <taxon>Streptophyta</taxon>
        <taxon>Embryophyta</taxon>
        <taxon>Tracheophyta</taxon>
        <taxon>Spermatophyta</taxon>
        <taxon>Magnoliopsida</taxon>
        <taxon>Ranunculales</taxon>
        <taxon>Papaveraceae</taxon>
        <taxon>Papaveroideae</taxon>
        <taxon>Papaver</taxon>
    </lineage>
</organism>
<dbReference type="EMBL" id="JAJJMA010148722">
    <property type="protein sequence ID" value="MCL7034699.1"/>
    <property type="molecule type" value="Genomic_DNA"/>
</dbReference>
<reference evidence="2" key="1">
    <citation type="submission" date="2022-03" db="EMBL/GenBank/DDBJ databases">
        <title>A functionally conserved STORR gene fusion in Papaver species that diverged 16.8 million years ago.</title>
        <authorList>
            <person name="Catania T."/>
        </authorList>
    </citation>
    <scope>NUCLEOTIDE SEQUENCE</scope>
    <source>
        <strain evidence="2">S-191538</strain>
    </source>
</reference>
<dbReference type="PANTHER" id="PTHR31960">
    <property type="entry name" value="F-BOX PROTEIN PP2-A15"/>
    <property type="match status" value="1"/>
</dbReference>
<dbReference type="PANTHER" id="PTHR31960:SF2">
    <property type="entry name" value="F-BOX PROTEIN PP2-A15"/>
    <property type="match status" value="1"/>
</dbReference>
<evidence type="ECO:0000259" key="1">
    <source>
        <dbReference type="PROSITE" id="PS50181"/>
    </source>
</evidence>
<dbReference type="AlphaFoldDB" id="A0AA41V8I5"/>
<dbReference type="InterPro" id="IPR036047">
    <property type="entry name" value="F-box-like_dom_sf"/>
</dbReference>
<dbReference type="PROSITE" id="PS50181">
    <property type="entry name" value="FBOX"/>
    <property type="match status" value="1"/>
</dbReference>
<proteinExistence type="predicted"/>
<dbReference type="CDD" id="cd22162">
    <property type="entry name" value="F-box_AtSKIP3-like"/>
    <property type="match status" value="1"/>
</dbReference>
<gene>
    <name evidence="2" type="ORF">MKW94_014570</name>
</gene>
<protein>
    <recommendedName>
        <fullName evidence="1">F-box domain-containing protein</fullName>
    </recommendedName>
</protein>
<dbReference type="InterPro" id="IPR025886">
    <property type="entry name" value="PP2-like"/>
</dbReference>
<dbReference type="SUPFAM" id="SSF81383">
    <property type="entry name" value="F-box domain"/>
    <property type="match status" value="1"/>
</dbReference>
<dbReference type="Proteomes" id="UP001177140">
    <property type="component" value="Unassembled WGS sequence"/>
</dbReference>
<name>A0AA41V8I5_PAPNU</name>